<keyword evidence="1" id="KW-0812">Transmembrane</keyword>
<feature type="transmembrane region" description="Helical" evidence="1">
    <location>
        <begin position="177"/>
        <end position="204"/>
    </location>
</feature>
<dbReference type="Pfam" id="PF14023">
    <property type="entry name" value="Bestrophin-like"/>
    <property type="match status" value="1"/>
</dbReference>
<feature type="transmembrane region" description="Helical" evidence="1">
    <location>
        <begin position="12"/>
        <end position="33"/>
    </location>
</feature>
<gene>
    <name evidence="2" type="ORF">MNKW57_11170</name>
</gene>
<accession>A0ABQ6LXK6</accession>
<keyword evidence="3" id="KW-1185">Reference proteome</keyword>
<sequence>MIQFGALDQISLTGFFVTAVLVILGFLWLGMLFGRARRRRTHRKEESPAGTAAAALLALLAFLLAFTFNIGANRFELRRSLLIEQVNDINTAYLRASYLPAEVRDESRALLYEYVGLFSQEVIEAEEVPGLLRRAEEIHVKLWGQVDELLARDYDAALLKQYVDPLNEMLDIFEKRLIVGVLYMIPDAIWFGLFMVSLLAMFGVGFQFGVAGGTSMQVGLLLALTFSTVLYTIMDLDRADQGYIRIDQTPMMRLYQNLGKSRGEAPPSEPGSAQQ</sequence>
<reference evidence="2 3" key="1">
    <citation type="submission" date="2023-04" db="EMBL/GenBank/DDBJ databases">
        <title>Marinobulbifer ophiurae gen. nov., sp. Nov., isolate from tissue of brittle star Ophioplocus japonicus.</title>
        <authorList>
            <person name="Kawano K."/>
            <person name="Sawayama S."/>
            <person name="Nakagawa S."/>
        </authorList>
    </citation>
    <scope>NUCLEOTIDE SEQUENCE [LARGE SCALE GENOMIC DNA]</scope>
    <source>
        <strain evidence="2 3">NKW57</strain>
    </source>
</reference>
<dbReference type="RefSeq" id="WP_285763382.1">
    <property type="nucleotide sequence ID" value="NZ_BSYJ01000002.1"/>
</dbReference>
<evidence type="ECO:0000313" key="2">
    <source>
        <dbReference type="EMBL" id="GMG86796.1"/>
    </source>
</evidence>
<feature type="transmembrane region" description="Helical" evidence="1">
    <location>
        <begin position="216"/>
        <end position="234"/>
    </location>
</feature>
<evidence type="ECO:0000256" key="1">
    <source>
        <dbReference type="SAM" id="Phobius"/>
    </source>
</evidence>
<organism evidence="2 3">
    <name type="scientific">Biformimicrobium ophioploci</name>
    <dbReference type="NCBI Taxonomy" id="3036711"/>
    <lineage>
        <taxon>Bacteria</taxon>
        <taxon>Pseudomonadati</taxon>
        <taxon>Pseudomonadota</taxon>
        <taxon>Gammaproteobacteria</taxon>
        <taxon>Cellvibrionales</taxon>
        <taxon>Microbulbiferaceae</taxon>
        <taxon>Biformimicrobium</taxon>
    </lineage>
</organism>
<feature type="transmembrane region" description="Helical" evidence="1">
    <location>
        <begin position="53"/>
        <end position="72"/>
    </location>
</feature>
<dbReference type="EMBL" id="BSYJ01000002">
    <property type="protein sequence ID" value="GMG86796.1"/>
    <property type="molecule type" value="Genomic_DNA"/>
</dbReference>
<evidence type="ECO:0000313" key="3">
    <source>
        <dbReference type="Proteomes" id="UP001224392"/>
    </source>
</evidence>
<keyword evidence="1" id="KW-0472">Membrane</keyword>
<keyword evidence="1" id="KW-1133">Transmembrane helix</keyword>
<dbReference type="InterPro" id="IPR025333">
    <property type="entry name" value="DUF4239"/>
</dbReference>
<protein>
    <recommendedName>
        <fullName evidence="4">DUF4239 domain-containing protein</fullName>
    </recommendedName>
</protein>
<name>A0ABQ6LXK6_9GAMM</name>
<dbReference type="Proteomes" id="UP001224392">
    <property type="component" value="Unassembled WGS sequence"/>
</dbReference>
<proteinExistence type="predicted"/>
<evidence type="ECO:0008006" key="4">
    <source>
        <dbReference type="Google" id="ProtNLM"/>
    </source>
</evidence>
<comment type="caution">
    <text evidence="2">The sequence shown here is derived from an EMBL/GenBank/DDBJ whole genome shotgun (WGS) entry which is preliminary data.</text>
</comment>